<evidence type="ECO:0000256" key="1">
    <source>
        <dbReference type="ARBA" id="ARBA00022729"/>
    </source>
</evidence>
<dbReference type="InterPro" id="IPR039565">
    <property type="entry name" value="BamD-like"/>
</dbReference>
<dbReference type="Proteomes" id="UP000198964">
    <property type="component" value="Unassembled WGS sequence"/>
</dbReference>
<evidence type="ECO:0000313" key="7">
    <source>
        <dbReference type="EMBL" id="TDN95719.1"/>
    </source>
</evidence>
<dbReference type="InterPro" id="IPR017689">
    <property type="entry name" value="BamD"/>
</dbReference>
<accession>A0A1I2M0P7</accession>
<evidence type="ECO:0000259" key="5">
    <source>
        <dbReference type="Pfam" id="PF13525"/>
    </source>
</evidence>
<dbReference type="EMBL" id="FONW01000017">
    <property type="protein sequence ID" value="SFF82871.1"/>
    <property type="molecule type" value="Genomic_DNA"/>
</dbReference>
<dbReference type="NCBIfam" id="TIGR03302">
    <property type="entry name" value="OM_YfiO"/>
    <property type="match status" value="1"/>
</dbReference>
<evidence type="ECO:0000256" key="3">
    <source>
        <dbReference type="ARBA" id="ARBA00023237"/>
    </source>
</evidence>
<dbReference type="InterPro" id="IPR011990">
    <property type="entry name" value="TPR-like_helical_dom_sf"/>
</dbReference>
<dbReference type="PROSITE" id="PS51257">
    <property type="entry name" value="PROKAR_LIPOPROTEIN"/>
    <property type="match status" value="1"/>
</dbReference>
<dbReference type="EMBL" id="SNWI01000014">
    <property type="protein sequence ID" value="TDN95719.1"/>
    <property type="molecule type" value="Genomic_DNA"/>
</dbReference>
<evidence type="ECO:0000256" key="4">
    <source>
        <dbReference type="SAM" id="SignalP"/>
    </source>
</evidence>
<organism evidence="6 8">
    <name type="scientific">Sunxiuqinia elliptica</name>
    <dbReference type="NCBI Taxonomy" id="655355"/>
    <lineage>
        <taxon>Bacteria</taxon>
        <taxon>Pseudomonadati</taxon>
        <taxon>Bacteroidota</taxon>
        <taxon>Bacteroidia</taxon>
        <taxon>Marinilabiliales</taxon>
        <taxon>Prolixibacteraceae</taxon>
        <taxon>Sunxiuqinia</taxon>
    </lineage>
</organism>
<keyword evidence="3" id="KW-0998">Cell outer membrane</keyword>
<keyword evidence="8" id="KW-1185">Reference proteome</keyword>
<sequence>MLIKMKNLIVFALFLLVAATSCSDYNKVVKSTDYEFKYKKALEYYEDEEFVRSSQLLSELVNIYRGTSRADEVYYYYAKSHFGMGDYLMAGHWFRTLVKDFPKSQYAEESQYMIGYCFYKESPKPRLDQQVTQKAIDALQLYVNIYPGSDRVEEANRLIIEMRDKLVYKSFLSGRLYYDLENYKAAVVALSNSLKDFPDTQYREELMYMLLRAKYLLAIRSIEEKKEQRLTAALDEYFTFVDEFPESEHRKEVDKFYKETAKLLNYNEEANL</sequence>
<gene>
    <name evidence="7" type="ORF">DET52_11439</name>
    <name evidence="6" type="ORF">SAMN05216283_11741</name>
</gene>
<dbReference type="PANTHER" id="PTHR37423:SF6">
    <property type="entry name" value="CELL DIVISION COORDINATOR CPOB"/>
    <property type="match status" value="1"/>
</dbReference>
<dbReference type="AlphaFoldDB" id="A0A1I2M0P7"/>
<reference evidence="6 8" key="1">
    <citation type="submission" date="2016-10" db="EMBL/GenBank/DDBJ databases">
        <authorList>
            <person name="de Groot N.N."/>
        </authorList>
    </citation>
    <scope>NUCLEOTIDE SEQUENCE [LARGE SCALE GENOMIC DNA]</scope>
    <source>
        <strain evidence="6 8">CGMCC 1.9156</strain>
    </source>
</reference>
<proteinExistence type="predicted"/>
<feature type="signal peptide" evidence="4">
    <location>
        <begin position="1"/>
        <end position="23"/>
    </location>
</feature>
<protein>
    <submittedName>
        <fullName evidence="7">Beta-barrel assembly machine subunit BamD</fullName>
    </submittedName>
    <submittedName>
        <fullName evidence="6">Outer membrane protein assembly factor BamD</fullName>
    </submittedName>
</protein>
<keyword evidence="2" id="KW-0472">Membrane</keyword>
<evidence type="ECO:0000313" key="9">
    <source>
        <dbReference type="Proteomes" id="UP000294848"/>
    </source>
</evidence>
<dbReference type="Gene3D" id="1.25.40.10">
    <property type="entry name" value="Tetratricopeptide repeat domain"/>
    <property type="match status" value="1"/>
</dbReference>
<feature type="chain" id="PRO_5033274390" evidence="4">
    <location>
        <begin position="24"/>
        <end position="272"/>
    </location>
</feature>
<dbReference type="PANTHER" id="PTHR37423">
    <property type="entry name" value="SOLUBLE LYTIC MUREIN TRANSGLYCOSYLASE-RELATED"/>
    <property type="match status" value="1"/>
</dbReference>
<dbReference type="STRING" id="655355.SAMN05216283_11741"/>
<evidence type="ECO:0000313" key="6">
    <source>
        <dbReference type="EMBL" id="SFF82871.1"/>
    </source>
</evidence>
<dbReference type="Pfam" id="PF13525">
    <property type="entry name" value="YfiO"/>
    <property type="match status" value="1"/>
</dbReference>
<evidence type="ECO:0000313" key="8">
    <source>
        <dbReference type="Proteomes" id="UP000198964"/>
    </source>
</evidence>
<feature type="domain" description="Outer membrane lipoprotein BamD-like" evidence="5">
    <location>
        <begin position="38"/>
        <end position="226"/>
    </location>
</feature>
<evidence type="ECO:0000256" key="2">
    <source>
        <dbReference type="ARBA" id="ARBA00023136"/>
    </source>
</evidence>
<dbReference type="SUPFAM" id="SSF48452">
    <property type="entry name" value="TPR-like"/>
    <property type="match status" value="1"/>
</dbReference>
<keyword evidence="1 4" id="KW-0732">Signal</keyword>
<name>A0A1I2M0P7_9BACT</name>
<dbReference type="Proteomes" id="UP000294848">
    <property type="component" value="Unassembled WGS sequence"/>
</dbReference>
<reference evidence="7 9" key="2">
    <citation type="submission" date="2019-03" db="EMBL/GenBank/DDBJ databases">
        <title>Freshwater and sediment microbial communities from various areas in North America, analyzing microbe dynamics in response to fracking.</title>
        <authorList>
            <person name="Lamendella R."/>
        </authorList>
    </citation>
    <scope>NUCLEOTIDE SEQUENCE [LARGE SCALE GENOMIC DNA]</scope>
    <source>
        <strain evidence="7 9">114D</strain>
    </source>
</reference>